<dbReference type="InterPro" id="IPR019734">
    <property type="entry name" value="TPR_rpt"/>
</dbReference>
<dbReference type="PROSITE" id="PS50005">
    <property type="entry name" value="TPR"/>
    <property type="match status" value="1"/>
</dbReference>
<dbReference type="GO" id="GO:0005737">
    <property type="term" value="C:cytoplasm"/>
    <property type="evidence" value="ECO:0007669"/>
    <property type="project" value="UniProtKB-SubCell"/>
</dbReference>
<protein>
    <recommendedName>
        <fullName evidence="5">Tetratricopeptide repeat protein 29</fullName>
    </recommendedName>
</protein>
<reference evidence="7 8" key="1">
    <citation type="journal article" date="2019" name="Sci. Rep.">
        <title>Comparative genomics of chytrid fungi reveal insights into the obligate biotrophic and pathogenic lifestyle of Synchytrium endobioticum.</title>
        <authorList>
            <person name="van de Vossenberg B.T.L.H."/>
            <person name="Warris S."/>
            <person name="Nguyen H.D.T."/>
            <person name="van Gent-Pelzer M.P.E."/>
            <person name="Joly D.L."/>
            <person name="van de Geest H.C."/>
            <person name="Bonants P.J.M."/>
            <person name="Smith D.S."/>
            <person name="Levesque C.A."/>
            <person name="van der Lee T.A.J."/>
        </authorList>
    </citation>
    <scope>NUCLEOTIDE SEQUENCE [LARGE SCALE GENOMIC DNA]</scope>
    <source>
        <strain evidence="7 8">LEV6574</strain>
    </source>
</reference>
<evidence type="ECO:0000256" key="5">
    <source>
        <dbReference type="ARBA" id="ARBA00040665"/>
    </source>
</evidence>
<evidence type="ECO:0000256" key="4">
    <source>
        <dbReference type="ARBA" id="ARBA00022803"/>
    </source>
</evidence>
<keyword evidence="2" id="KW-0963">Cytoplasm</keyword>
<gene>
    <name evidence="7" type="ORF">SeLEV6574_g04199</name>
</gene>
<accession>A0A507D0G6</accession>
<evidence type="ECO:0000256" key="6">
    <source>
        <dbReference type="PROSITE-ProRule" id="PRU00339"/>
    </source>
</evidence>
<dbReference type="SUPFAM" id="SSF48452">
    <property type="entry name" value="TPR-like"/>
    <property type="match status" value="1"/>
</dbReference>
<evidence type="ECO:0000256" key="2">
    <source>
        <dbReference type="ARBA" id="ARBA00022490"/>
    </source>
</evidence>
<dbReference type="GO" id="GO:0003341">
    <property type="term" value="P:cilium movement"/>
    <property type="evidence" value="ECO:0007669"/>
    <property type="project" value="TreeGrafter"/>
</dbReference>
<dbReference type="GO" id="GO:0005929">
    <property type="term" value="C:cilium"/>
    <property type="evidence" value="ECO:0007669"/>
    <property type="project" value="TreeGrafter"/>
</dbReference>
<evidence type="ECO:0000256" key="3">
    <source>
        <dbReference type="ARBA" id="ARBA00022737"/>
    </source>
</evidence>
<evidence type="ECO:0000313" key="7">
    <source>
        <dbReference type="EMBL" id="TPX44912.1"/>
    </source>
</evidence>
<organism evidence="7 8">
    <name type="scientific">Synchytrium endobioticum</name>
    <dbReference type="NCBI Taxonomy" id="286115"/>
    <lineage>
        <taxon>Eukaryota</taxon>
        <taxon>Fungi</taxon>
        <taxon>Fungi incertae sedis</taxon>
        <taxon>Chytridiomycota</taxon>
        <taxon>Chytridiomycota incertae sedis</taxon>
        <taxon>Chytridiomycetes</taxon>
        <taxon>Synchytriales</taxon>
        <taxon>Synchytriaceae</taxon>
        <taxon>Synchytrium</taxon>
    </lineage>
</organism>
<sequence length="416" mass="44783">MPLPPINTTSHSASSKRSLHVKSPLASTLLTTTTIPPPLRPTIITTALIDILAQGYVKSYQELFRLTHAQNSARTATIGGYSEKSVNAVFGNGDAKDVVANIKMLLINVEEAERANDATLQIHAHTRIGRFYTDMLEHDFAEQHFRAALVLSAGRDGLHVDAANLLSGVLTSLGRQLEALHVLESARHASAGAESTITGAMISILLQMSDEQTAAANYTEAGNYLAHAWDLASNSNLSESAAAEIMYRRGMTALALSQLGDATKLLEEYKNKVVAMKDVLGEAKACSSLARVSENKGDFTSAAAYLEEYLTLTQKQAELAPKSAEASRRLGLLYSKMGKFEESARFFESSLEHSESKEFVTVVPAAAASVQVGIARANALMPRLFELVKENDVAALLKWKSARELPDVVVAPAASI</sequence>
<comment type="caution">
    <text evidence="7">The sequence shown here is derived from an EMBL/GenBank/DDBJ whole genome shotgun (WGS) entry which is preliminary data.</text>
</comment>
<comment type="subcellular location">
    <subcellularLocation>
        <location evidence="1">Cytoplasm</location>
    </subcellularLocation>
</comment>
<dbReference type="InterPro" id="IPR051476">
    <property type="entry name" value="Bac_ResReg_Asp_Phosphatase"/>
</dbReference>
<proteinExistence type="predicted"/>
<evidence type="ECO:0000256" key="1">
    <source>
        <dbReference type="ARBA" id="ARBA00004496"/>
    </source>
</evidence>
<dbReference type="EMBL" id="QEAM01000162">
    <property type="protein sequence ID" value="TPX44912.1"/>
    <property type="molecule type" value="Genomic_DNA"/>
</dbReference>
<feature type="repeat" description="TPR" evidence="6">
    <location>
        <begin position="324"/>
        <end position="357"/>
    </location>
</feature>
<keyword evidence="4 6" id="KW-0802">TPR repeat</keyword>
<name>A0A507D0G6_9FUNG</name>
<dbReference type="SMART" id="SM00028">
    <property type="entry name" value="TPR"/>
    <property type="match status" value="3"/>
</dbReference>
<dbReference type="PANTHER" id="PTHR46630:SF1">
    <property type="entry name" value="TETRATRICOPEPTIDE REPEAT PROTEIN 29"/>
    <property type="match status" value="1"/>
</dbReference>
<dbReference type="Proteomes" id="UP000320475">
    <property type="component" value="Unassembled WGS sequence"/>
</dbReference>
<dbReference type="OrthoDB" id="626167at2759"/>
<dbReference type="Pfam" id="PF13176">
    <property type="entry name" value="TPR_7"/>
    <property type="match status" value="2"/>
</dbReference>
<keyword evidence="3" id="KW-0677">Repeat</keyword>
<dbReference type="PANTHER" id="PTHR46630">
    <property type="entry name" value="TETRATRICOPEPTIDE REPEAT PROTEIN 29"/>
    <property type="match status" value="1"/>
</dbReference>
<evidence type="ECO:0000313" key="8">
    <source>
        <dbReference type="Proteomes" id="UP000320475"/>
    </source>
</evidence>
<dbReference type="AlphaFoldDB" id="A0A507D0G6"/>
<dbReference type="Gene3D" id="1.25.40.10">
    <property type="entry name" value="Tetratricopeptide repeat domain"/>
    <property type="match status" value="1"/>
</dbReference>
<dbReference type="InterPro" id="IPR011990">
    <property type="entry name" value="TPR-like_helical_dom_sf"/>
</dbReference>